<dbReference type="InterPro" id="IPR034590">
    <property type="entry name" value="POLYCHOME/GIG1"/>
</dbReference>
<reference evidence="1 2" key="1">
    <citation type="journal article" date="2005" name="PLoS Biol.">
        <title>The genomes of Oryza sativa: a history of duplications.</title>
        <authorList>
            <person name="Yu J."/>
            <person name="Wang J."/>
            <person name="Lin W."/>
            <person name="Li S."/>
            <person name="Li H."/>
            <person name="Zhou J."/>
            <person name="Ni P."/>
            <person name="Dong W."/>
            <person name="Hu S."/>
            <person name="Zeng C."/>
            <person name="Zhang J."/>
            <person name="Zhang Y."/>
            <person name="Li R."/>
            <person name="Xu Z."/>
            <person name="Li S."/>
            <person name="Li X."/>
            <person name="Zheng H."/>
            <person name="Cong L."/>
            <person name="Lin L."/>
            <person name="Yin J."/>
            <person name="Geng J."/>
            <person name="Li G."/>
            <person name="Shi J."/>
            <person name="Liu J."/>
            <person name="Lv H."/>
            <person name="Li J."/>
            <person name="Wang J."/>
            <person name="Deng Y."/>
            <person name="Ran L."/>
            <person name="Shi X."/>
            <person name="Wang X."/>
            <person name="Wu Q."/>
            <person name="Li C."/>
            <person name="Ren X."/>
            <person name="Wang J."/>
            <person name="Wang X."/>
            <person name="Li D."/>
            <person name="Liu D."/>
            <person name="Zhang X."/>
            <person name="Ji Z."/>
            <person name="Zhao W."/>
            <person name="Sun Y."/>
            <person name="Zhang Z."/>
            <person name="Bao J."/>
            <person name="Han Y."/>
            <person name="Dong L."/>
            <person name="Ji J."/>
            <person name="Chen P."/>
            <person name="Wu S."/>
            <person name="Liu J."/>
            <person name="Xiao Y."/>
            <person name="Bu D."/>
            <person name="Tan J."/>
            <person name="Yang L."/>
            <person name="Ye C."/>
            <person name="Zhang J."/>
            <person name="Xu J."/>
            <person name="Zhou Y."/>
            <person name="Yu Y."/>
            <person name="Zhang B."/>
            <person name="Zhuang S."/>
            <person name="Wei H."/>
            <person name="Liu B."/>
            <person name="Lei M."/>
            <person name="Yu H."/>
            <person name="Li Y."/>
            <person name="Xu H."/>
            <person name="Wei S."/>
            <person name="He X."/>
            <person name="Fang L."/>
            <person name="Zhang Z."/>
            <person name="Zhang Y."/>
            <person name="Huang X."/>
            <person name="Su Z."/>
            <person name="Tong W."/>
            <person name="Li J."/>
            <person name="Tong Z."/>
            <person name="Li S."/>
            <person name="Ye J."/>
            <person name="Wang L."/>
            <person name="Fang L."/>
            <person name="Lei T."/>
            <person name="Chen C."/>
            <person name="Chen H."/>
            <person name="Xu Z."/>
            <person name="Li H."/>
            <person name="Huang H."/>
            <person name="Zhang F."/>
            <person name="Xu H."/>
            <person name="Li N."/>
            <person name="Zhao C."/>
            <person name="Li S."/>
            <person name="Dong L."/>
            <person name="Huang Y."/>
            <person name="Li L."/>
            <person name="Xi Y."/>
            <person name="Qi Q."/>
            <person name="Li W."/>
            <person name="Zhang B."/>
            <person name="Hu W."/>
            <person name="Zhang Y."/>
            <person name="Tian X."/>
            <person name="Jiao Y."/>
            <person name="Liang X."/>
            <person name="Jin J."/>
            <person name="Gao L."/>
            <person name="Zheng W."/>
            <person name="Hao B."/>
            <person name="Liu S."/>
            <person name="Wang W."/>
            <person name="Yuan L."/>
            <person name="Cao M."/>
            <person name="McDermott J."/>
            <person name="Samudrala R."/>
            <person name="Wang J."/>
            <person name="Wong G.K."/>
            <person name="Yang H."/>
        </authorList>
    </citation>
    <scope>NUCLEOTIDE SEQUENCE [LARGE SCALE GENOMIC DNA]</scope>
    <source>
        <strain evidence="2">cv. 93-11</strain>
    </source>
</reference>
<dbReference type="STRING" id="39946.A2XUJ4"/>
<dbReference type="Proteomes" id="UP000007015">
    <property type="component" value="Chromosome 4"/>
</dbReference>
<dbReference type="GO" id="GO:0005634">
    <property type="term" value="C:nucleus"/>
    <property type="evidence" value="ECO:0007669"/>
    <property type="project" value="InterPro"/>
</dbReference>
<dbReference type="AlphaFoldDB" id="A2XUJ4"/>
<evidence type="ECO:0000313" key="1">
    <source>
        <dbReference type="EMBL" id="EAY94504.1"/>
    </source>
</evidence>
<dbReference type="GO" id="GO:0051783">
    <property type="term" value="P:regulation of nuclear division"/>
    <property type="evidence" value="ECO:0007669"/>
    <property type="project" value="InterPro"/>
</dbReference>
<dbReference type="Gramene" id="BGIOSGA016591-TA">
    <property type="protein sequence ID" value="BGIOSGA016591-PA"/>
    <property type="gene ID" value="BGIOSGA016591"/>
</dbReference>
<keyword evidence="2" id="KW-1185">Reference proteome</keyword>
<name>A2XUJ4_ORYSI</name>
<protein>
    <submittedName>
        <fullName evidence="1">Uncharacterized protein</fullName>
    </submittedName>
</protein>
<organism evidence="1 2">
    <name type="scientific">Oryza sativa subsp. indica</name>
    <name type="common">Rice</name>
    <dbReference type="NCBI Taxonomy" id="39946"/>
    <lineage>
        <taxon>Eukaryota</taxon>
        <taxon>Viridiplantae</taxon>
        <taxon>Streptophyta</taxon>
        <taxon>Embryophyta</taxon>
        <taxon>Tracheophyta</taxon>
        <taxon>Spermatophyta</taxon>
        <taxon>Magnoliopsida</taxon>
        <taxon>Liliopsida</taxon>
        <taxon>Poales</taxon>
        <taxon>Poaceae</taxon>
        <taxon>BOP clade</taxon>
        <taxon>Oryzoideae</taxon>
        <taxon>Oryzeae</taxon>
        <taxon>Oryzinae</taxon>
        <taxon>Oryza</taxon>
        <taxon>Oryza sativa</taxon>
    </lineage>
</organism>
<dbReference type="OMA" id="PHCTEVR"/>
<gene>
    <name evidence="1" type="ORF">OsI_16277</name>
</gene>
<evidence type="ECO:0000313" key="2">
    <source>
        <dbReference type="Proteomes" id="UP000007015"/>
    </source>
</evidence>
<dbReference type="EMBL" id="CM000129">
    <property type="protein sequence ID" value="EAY94504.1"/>
    <property type="molecule type" value="Genomic_DNA"/>
</dbReference>
<proteinExistence type="predicted"/>
<dbReference type="PANTHER" id="PTHR35119">
    <property type="entry name" value="PROTEIN POLYCHOME"/>
    <property type="match status" value="1"/>
</dbReference>
<dbReference type="HOGENOM" id="CLU_068773_0_0_1"/>
<dbReference type="PANTHER" id="PTHR35119:SF12">
    <property type="entry name" value="OS04G0472700 PROTEIN"/>
    <property type="match status" value="1"/>
</dbReference>
<sequence length="402" mass="44309">MVSGFLRFGGPLFCPFFDELFAGCSDASVCLCRCRSGEVFESEQEIEEDFRGIGGEGTLARIHTSRNYSNMPEMRDSKRTALGELSGGGGSGEVFESEQEAEEDFRGIGGEGTLARIHTSRNYSNMPEMRDSKRTALGELSGGGGFFIRRVASPGALAARGPGKPLARRFIRPSNNKENVPPVWAVKATATKRRSPLPDWYPRTPLRDITAIAKAIQRSRLRIAAAQQRSQTPEQNTPHCTEVRDSLDVEPGINSTQIVATPASSLAKDSLKIFSSPSETSLVTPSKPMDPVLLDDMEKKLSSSIEQIEKMVRRNLKRTPKAAAAQPSKRAIQRRTLMLTIAWCSARGPSSRINSWKCQNILKYSKNAQYLLPIVKHQNCHEEDWGVPEKERKTGVAVADKA</sequence>
<accession>A2XUJ4</accession>